<evidence type="ECO:0000313" key="10">
    <source>
        <dbReference type="EMBL" id="RAV21993.1"/>
    </source>
</evidence>
<organism evidence="10 11">
    <name type="scientific">Paenibacillus contaminans</name>
    <dbReference type="NCBI Taxonomy" id="450362"/>
    <lineage>
        <taxon>Bacteria</taxon>
        <taxon>Bacillati</taxon>
        <taxon>Bacillota</taxon>
        <taxon>Bacilli</taxon>
        <taxon>Bacillales</taxon>
        <taxon>Paenibacillaceae</taxon>
        <taxon>Paenibacillus</taxon>
    </lineage>
</organism>
<dbReference type="Pfam" id="PF03442">
    <property type="entry name" value="CBM_X2"/>
    <property type="match status" value="1"/>
</dbReference>
<evidence type="ECO:0008006" key="12">
    <source>
        <dbReference type="Google" id="ProtNLM"/>
    </source>
</evidence>
<dbReference type="Pfam" id="PF00395">
    <property type="entry name" value="SLH"/>
    <property type="match status" value="3"/>
</dbReference>
<keyword evidence="4" id="KW-0119">Carbohydrate metabolism</keyword>
<reference evidence="10 11" key="1">
    <citation type="journal article" date="2009" name="Int. J. Syst. Evol. Microbiol.">
        <title>Paenibacillus contaminans sp. nov., isolated from a contaminated laboratory plate.</title>
        <authorList>
            <person name="Chou J.H."/>
            <person name="Lee J.H."/>
            <person name="Lin M.C."/>
            <person name="Chang P.S."/>
            <person name="Arun A.B."/>
            <person name="Young C.C."/>
            <person name="Chen W.M."/>
        </authorList>
    </citation>
    <scope>NUCLEOTIDE SEQUENCE [LARGE SCALE GENOMIC DNA]</scope>
    <source>
        <strain evidence="10 11">CKOBP-6</strain>
    </source>
</reference>
<dbReference type="InterPro" id="IPR011042">
    <property type="entry name" value="6-blade_b-propeller_TolB-like"/>
</dbReference>
<dbReference type="OrthoDB" id="9807519at2"/>
<dbReference type="Gene3D" id="2.60.40.10">
    <property type="entry name" value="Immunoglobulins"/>
    <property type="match status" value="2"/>
</dbReference>
<evidence type="ECO:0000259" key="8">
    <source>
        <dbReference type="PROSITE" id="PS50853"/>
    </source>
</evidence>
<evidence type="ECO:0000256" key="6">
    <source>
        <dbReference type="PROSITE-ProRule" id="PRU00504"/>
    </source>
</evidence>
<dbReference type="PROSITE" id="PS50853">
    <property type="entry name" value="FN3"/>
    <property type="match status" value="1"/>
</dbReference>
<keyword evidence="11" id="KW-1185">Reference proteome</keyword>
<feature type="domain" description="SLH" evidence="9">
    <location>
        <begin position="1048"/>
        <end position="1111"/>
    </location>
</feature>
<dbReference type="PROSITE" id="PS51272">
    <property type="entry name" value="SLH"/>
    <property type="match status" value="3"/>
</dbReference>
<dbReference type="SMART" id="SM00060">
    <property type="entry name" value="FN3"/>
    <property type="match status" value="1"/>
</dbReference>
<dbReference type="GO" id="GO:0030245">
    <property type="term" value="P:cellulose catabolic process"/>
    <property type="evidence" value="ECO:0007669"/>
    <property type="project" value="UniProtKB-KW"/>
</dbReference>
<keyword evidence="3" id="KW-0136">Cellulose degradation</keyword>
<dbReference type="InterPro" id="IPR001258">
    <property type="entry name" value="NHL_repeat"/>
</dbReference>
<feature type="repeat" description="NHL" evidence="6">
    <location>
        <begin position="81"/>
        <end position="118"/>
    </location>
</feature>
<dbReference type="SUPFAM" id="SSF81296">
    <property type="entry name" value="E set domains"/>
    <property type="match status" value="1"/>
</dbReference>
<evidence type="ECO:0000256" key="4">
    <source>
        <dbReference type="ARBA" id="ARBA00023277"/>
    </source>
</evidence>
<dbReference type="InterPro" id="IPR036116">
    <property type="entry name" value="FN3_sf"/>
</dbReference>
<evidence type="ECO:0000256" key="3">
    <source>
        <dbReference type="ARBA" id="ARBA00023001"/>
    </source>
</evidence>
<feature type="domain" description="SLH" evidence="9">
    <location>
        <begin position="990"/>
        <end position="1047"/>
    </location>
</feature>
<dbReference type="CDD" id="cd05819">
    <property type="entry name" value="NHL"/>
    <property type="match status" value="1"/>
</dbReference>
<dbReference type="InterPro" id="IPR003961">
    <property type="entry name" value="FN3_dom"/>
</dbReference>
<evidence type="ECO:0000256" key="7">
    <source>
        <dbReference type="SAM" id="MobiDB-lite"/>
    </source>
</evidence>
<dbReference type="InterPro" id="IPR051465">
    <property type="entry name" value="Cell_Envelope_Struct_Comp"/>
</dbReference>
<keyword evidence="5" id="KW-0624">Polysaccharide degradation</keyword>
<evidence type="ECO:0000256" key="1">
    <source>
        <dbReference type="ARBA" id="ARBA00022729"/>
    </source>
</evidence>
<protein>
    <recommendedName>
        <fullName evidence="12">Fibronectin type-III domain-containing protein</fullName>
    </recommendedName>
</protein>
<proteinExistence type="predicted"/>
<evidence type="ECO:0000259" key="9">
    <source>
        <dbReference type="PROSITE" id="PS51272"/>
    </source>
</evidence>
<accession>A0A329MTG1</accession>
<name>A0A329MTG1_9BACL</name>
<dbReference type="EMBL" id="QMFB01000003">
    <property type="protein sequence ID" value="RAV21993.1"/>
    <property type="molecule type" value="Genomic_DNA"/>
</dbReference>
<dbReference type="SUPFAM" id="SSF49265">
    <property type="entry name" value="Fibronectin type III"/>
    <property type="match status" value="1"/>
</dbReference>
<dbReference type="InterPro" id="IPR005102">
    <property type="entry name" value="Carbo-bd_X2"/>
</dbReference>
<feature type="region of interest" description="Disordered" evidence="7">
    <location>
        <begin position="698"/>
        <end position="727"/>
    </location>
</feature>
<dbReference type="InterPro" id="IPR013783">
    <property type="entry name" value="Ig-like_fold"/>
</dbReference>
<dbReference type="InterPro" id="IPR001119">
    <property type="entry name" value="SLH_dom"/>
</dbReference>
<dbReference type="PANTHER" id="PTHR43308">
    <property type="entry name" value="OUTER MEMBRANE PROTEIN ALPHA-RELATED"/>
    <property type="match status" value="1"/>
</dbReference>
<dbReference type="Pfam" id="PF00041">
    <property type="entry name" value="fn3"/>
    <property type="match status" value="1"/>
</dbReference>
<evidence type="ECO:0000256" key="5">
    <source>
        <dbReference type="ARBA" id="ARBA00023326"/>
    </source>
</evidence>
<feature type="domain" description="SLH" evidence="9">
    <location>
        <begin position="929"/>
        <end position="989"/>
    </location>
</feature>
<dbReference type="CDD" id="cd00063">
    <property type="entry name" value="FN3"/>
    <property type="match status" value="1"/>
</dbReference>
<feature type="repeat" description="NHL" evidence="6">
    <location>
        <begin position="40"/>
        <end position="68"/>
    </location>
</feature>
<sequence length="1151" mass="122160">MLSKHLSRYVAVLISLVVFCTVAVPVSWAALTPDWSGWISPTGIAKDSQGRIIVTDYDKKVVRIFNEDETLHQLLGANPDGSSDNRFSGPISVAVHPVTKNLYVLDRANRNIQVFGYSITTGLYGYSSTIALDSTVSNARSITIDAAGNVFVGQASSILVINANQTTQIITGSSLLGAASDGAGNLYISQYWNHTVVKYVKTGSSYIYNSIFAGVQGVAGADDAHLNNPNNIFVGPDKKIYVTDSQNKRIKVYLPDGTLSMILNPAQNGDPVSLFADGNDILVTNSLLRGVFRYTTSGQLLGQLGVAKDSTISPTSASFDKYTSSPGYADIAVTMTLKGNTLASIKKGGATLTAGTDYTVSGSTVTIKKEYLAAQPAGPLNLTFAFSAGADQTLAVTVSDSTPAPLPAPTNLAAAAGDSQIALTWNSVTEATYYNVYMRTGDGFYDAAPVTTVTGTTYSITGLTNGTLYYFMVKAANTTVESEASNEAGATPQAVVLPVLTMVHIASDNANPVYAKTGDTVTLTFTANTALDGLPAAAIAGRAANVTEMGNHTYIASYTLTDSENEGIVTFTIDFTNAEGIAGTQVFGTTDGSGVIFDRIAPEGSLRINGGAGSASSESVVLTIAIGDGDGSGGVRMRFSNNQVNWSEWETASGTKAWTLGSGNGAKTVYMQLIDAAGNVTSVAIAASIQLQQYVETSDPNVDSPAPQTETISANVQNGKDGNGSVVSSTVIKRTTDTDGQKKDEVIFTVQQAAKTVEQLAAAGSSFAKIVIPDLKDEVKELNVTIPAASADLLAEGNVSLEVSTGNARIIIPYDSLTGLKEDIYFRIVPVKKEEERKEIERRTKTEQLVRDAAGSGSVQVVGRPMTIETNMQNRKVELVLPLGNETFSEAQLKELGIFIEHSDGTKELVEGEVVSFEESGKRGIRFNVDKFSTFTIVHMEGKQSLSHETKHKAYMFGYGDGTFGPDRNITRAEMAAILTRVFVKEEKQASPSYTDVSQTHWAMEAINKAAKMGIMNGYPEASFKPDAPITRGETVSILARLLDGVNEEAGSFADIGGHWAQAAIEKSKAAGIIAGYEDGTFRPEQALTRAEAVAMLNRLLGRGPLYGAEAMFTDVPETYWAYGHIQEASLEHGYEPNAAGGEPFISARES</sequence>
<feature type="repeat" description="NHL" evidence="6">
    <location>
        <begin position="213"/>
        <end position="256"/>
    </location>
</feature>
<dbReference type="RefSeq" id="WP_113030303.1">
    <property type="nucleotide sequence ID" value="NZ_QMFB01000003.1"/>
</dbReference>
<dbReference type="InterPro" id="IPR014756">
    <property type="entry name" value="Ig_E-set"/>
</dbReference>
<evidence type="ECO:0000256" key="2">
    <source>
        <dbReference type="ARBA" id="ARBA00022737"/>
    </source>
</evidence>
<dbReference type="Proteomes" id="UP000250369">
    <property type="component" value="Unassembled WGS sequence"/>
</dbReference>
<keyword evidence="1" id="KW-0732">Signal</keyword>
<evidence type="ECO:0000313" key="11">
    <source>
        <dbReference type="Proteomes" id="UP000250369"/>
    </source>
</evidence>
<dbReference type="Gene3D" id="2.120.10.30">
    <property type="entry name" value="TolB, C-terminal domain"/>
    <property type="match status" value="1"/>
</dbReference>
<comment type="caution">
    <text evidence="10">The sequence shown here is derived from an EMBL/GenBank/DDBJ whole genome shotgun (WGS) entry which is preliminary data.</text>
</comment>
<dbReference type="SUPFAM" id="SSF63829">
    <property type="entry name" value="Calcium-dependent phosphotriesterase"/>
    <property type="match status" value="1"/>
</dbReference>
<dbReference type="AlphaFoldDB" id="A0A329MTG1"/>
<feature type="domain" description="Fibronectin type-III" evidence="8">
    <location>
        <begin position="406"/>
        <end position="495"/>
    </location>
</feature>
<dbReference type="PROSITE" id="PS51125">
    <property type="entry name" value="NHL"/>
    <property type="match status" value="3"/>
</dbReference>
<keyword evidence="2" id="KW-0677">Repeat</keyword>
<gene>
    <name evidence="10" type="ORF">DQG23_08115</name>
</gene>